<dbReference type="AlphaFoldDB" id="A0A432WPR5"/>
<feature type="chain" id="PRO_5019259506" evidence="1">
    <location>
        <begin position="25"/>
        <end position="140"/>
    </location>
</feature>
<accession>A0A432WPR5</accession>
<name>A0A432WPR5_9GAMM</name>
<dbReference type="OrthoDB" id="6401057at2"/>
<feature type="signal peptide" evidence="1">
    <location>
        <begin position="1"/>
        <end position="24"/>
    </location>
</feature>
<evidence type="ECO:0000313" key="2">
    <source>
        <dbReference type="EMBL" id="RUO35765.1"/>
    </source>
</evidence>
<dbReference type="EMBL" id="PIPM01000002">
    <property type="protein sequence ID" value="RUO35765.1"/>
    <property type="molecule type" value="Genomic_DNA"/>
</dbReference>
<keyword evidence="1" id="KW-0732">Signal</keyword>
<dbReference type="Proteomes" id="UP000288405">
    <property type="component" value="Unassembled WGS sequence"/>
</dbReference>
<keyword evidence="3" id="KW-1185">Reference proteome</keyword>
<evidence type="ECO:0000313" key="3">
    <source>
        <dbReference type="Proteomes" id="UP000288405"/>
    </source>
</evidence>
<gene>
    <name evidence="2" type="ORF">CWE11_03130</name>
</gene>
<evidence type="ECO:0000256" key="1">
    <source>
        <dbReference type="SAM" id="SignalP"/>
    </source>
</evidence>
<protein>
    <submittedName>
        <fullName evidence="2">Uncharacterized protein</fullName>
    </submittedName>
</protein>
<reference evidence="2 3" key="1">
    <citation type="journal article" date="2011" name="Front. Microbiol.">
        <title>Genomic signatures of strain selection and enhancement in Bacillus atrophaeus var. globigii, a historical biowarfare simulant.</title>
        <authorList>
            <person name="Gibbons H.S."/>
            <person name="Broomall S.M."/>
            <person name="McNew L.A."/>
            <person name="Daligault H."/>
            <person name="Chapman C."/>
            <person name="Bruce D."/>
            <person name="Karavis M."/>
            <person name="Krepps M."/>
            <person name="McGregor P.A."/>
            <person name="Hong C."/>
            <person name="Park K.H."/>
            <person name="Akmal A."/>
            <person name="Feldman A."/>
            <person name="Lin J.S."/>
            <person name="Chang W.E."/>
            <person name="Higgs B.W."/>
            <person name="Demirev P."/>
            <person name="Lindquist J."/>
            <person name="Liem A."/>
            <person name="Fochler E."/>
            <person name="Read T.D."/>
            <person name="Tapia R."/>
            <person name="Johnson S."/>
            <person name="Bishop-Lilly K.A."/>
            <person name="Detter C."/>
            <person name="Han C."/>
            <person name="Sozhamannan S."/>
            <person name="Rosenzweig C.N."/>
            <person name="Skowronski E.W."/>
        </authorList>
    </citation>
    <scope>NUCLEOTIDE SEQUENCE [LARGE SCALE GENOMIC DNA]</scope>
    <source>
        <strain evidence="2 3">GYP-17</strain>
    </source>
</reference>
<dbReference type="RefSeq" id="WP_126776143.1">
    <property type="nucleotide sequence ID" value="NZ_PIPM01000002.1"/>
</dbReference>
<proteinExistence type="predicted"/>
<comment type="caution">
    <text evidence="2">The sequence shown here is derived from an EMBL/GenBank/DDBJ whole genome shotgun (WGS) entry which is preliminary data.</text>
</comment>
<sequence>MRHWVVIITLASLLLLPFSGNSTSMPSAQMTAPAHHTMQDAAAETQDAHCEMMAAKLAEIRQQRQATSSPVMNDCCEDPADCFLECSSDCGHCVMSGHGCSAATSAVIGQRPLVAHDRAFSKTSRYSLLLAKVSPPPIIS</sequence>
<organism evidence="2 3">
    <name type="scientific">Aliidiomarina sanyensis</name>
    <dbReference type="NCBI Taxonomy" id="1249555"/>
    <lineage>
        <taxon>Bacteria</taxon>
        <taxon>Pseudomonadati</taxon>
        <taxon>Pseudomonadota</taxon>
        <taxon>Gammaproteobacteria</taxon>
        <taxon>Alteromonadales</taxon>
        <taxon>Idiomarinaceae</taxon>
        <taxon>Aliidiomarina</taxon>
    </lineage>
</organism>